<keyword evidence="5 6" id="KW-0472">Membrane</keyword>
<dbReference type="InterPro" id="IPR050189">
    <property type="entry name" value="MFS_Efflux_Transporters"/>
</dbReference>
<dbReference type="PROSITE" id="PS50850">
    <property type="entry name" value="MFS"/>
    <property type="match status" value="1"/>
</dbReference>
<feature type="transmembrane region" description="Helical" evidence="6">
    <location>
        <begin position="298"/>
        <end position="317"/>
    </location>
</feature>
<evidence type="ECO:0000313" key="9">
    <source>
        <dbReference type="Proteomes" id="UP000029858"/>
    </source>
</evidence>
<name>A0A099GHM2_9RHOB</name>
<gene>
    <name evidence="8" type="ORF">IX56_08765</name>
</gene>
<feature type="transmembrane region" description="Helical" evidence="6">
    <location>
        <begin position="99"/>
        <end position="121"/>
    </location>
</feature>
<feature type="domain" description="Major facilitator superfamily (MFS) profile" evidence="7">
    <location>
        <begin position="8"/>
        <end position="395"/>
    </location>
</feature>
<feature type="transmembrane region" description="Helical" evidence="6">
    <location>
        <begin position="208"/>
        <end position="227"/>
    </location>
</feature>
<evidence type="ECO:0000259" key="7">
    <source>
        <dbReference type="PROSITE" id="PS50850"/>
    </source>
</evidence>
<feature type="transmembrane region" description="Helical" evidence="6">
    <location>
        <begin position="329"/>
        <end position="348"/>
    </location>
</feature>
<evidence type="ECO:0000256" key="1">
    <source>
        <dbReference type="ARBA" id="ARBA00004651"/>
    </source>
</evidence>
<dbReference type="InterPro" id="IPR020846">
    <property type="entry name" value="MFS_dom"/>
</dbReference>
<dbReference type="SUPFAM" id="SSF103473">
    <property type="entry name" value="MFS general substrate transporter"/>
    <property type="match status" value="1"/>
</dbReference>
<accession>A0A099GHM2</accession>
<dbReference type="InterPro" id="IPR036259">
    <property type="entry name" value="MFS_trans_sf"/>
</dbReference>
<comment type="subcellular location">
    <subcellularLocation>
        <location evidence="1">Cell membrane</location>
        <topology evidence="1">Multi-pass membrane protein</topology>
    </subcellularLocation>
</comment>
<dbReference type="RefSeq" id="WP_036709318.1">
    <property type="nucleotide sequence ID" value="NZ_JRKQ01000037.1"/>
</dbReference>
<comment type="caution">
    <text evidence="8">The sequence shown here is derived from an EMBL/GenBank/DDBJ whole genome shotgun (WGS) entry which is preliminary data.</text>
</comment>
<dbReference type="GO" id="GO:0005886">
    <property type="term" value="C:plasma membrane"/>
    <property type="evidence" value="ECO:0007669"/>
    <property type="project" value="UniProtKB-SubCell"/>
</dbReference>
<proteinExistence type="predicted"/>
<organism evidence="8 9">
    <name type="scientific">Paracoccus sanguinis</name>
    <dbReference type="NCBI Taxonomy" id="1545044"/>
    <lineage>
        <taxon>Bacteria</taxon>
        <taxon>Pseudomonadati</taxon>
        <taxon>Pseudomonadota</taxon>
        <taxon>Alphaproteobacteria</taxon>
        <taxon>Rhodobacterales</taxon>
        <taxon>Paracoccaceae</taxon>
        <taxon>Paracoccus</taxon>
    </lineage>
</organism>
<dbReference type="GO" id="GO:0022857">
    <property type="term" value="F:transmembrane transporter activity"/>
    <property type="evidence" value="ECO:0007669"/>
    <property type="project" value="InterPro"/>
</dbReference>
<dbReference type="InterPro" id="IPR011701">
    <property type="entry name" value="MFS"/>
</dbReference>
<feature type="transmembrane region" description="Helical" evidence="6">
    <location>
        <begin position="43"/>
        <end position="62"/>
    </location>
</feature>
<keyword evidence="3 6" id="KW-0812">Transmembrane</keyword>
<feature type="transmembrane region" description="Helical" evidence="6">
    <location>
        <begin position="247"/>
        <end position="267"/>
    </location>
</feature>
<dbReference type="AlphaFoldDB" id="A0A099GHM2"/>
<feature type="transmembrane region" description="Helical" evidence="6">
    <location>
        <begin position="165"/>
        <end position="187"/>
    </location>
</feature>
<evidence type="ECO:0000256" key="5">
    <source>
        <dbReference type="ARBA" id="ARBA00023136"/>
    </source>
</evidence>
<feature type="transmembrane region" description="Helical" evidence="6">
    <location>
        <begin position="368"/>
        <end position="390"/>
    </location>
</feature>
<dbReference type="PANTHER" id="PTHR43124">
    <property type="entry name" value="PURINE EFFLUX PUMP PBUE"/>
    <property type="match status" value="1"/>
</dbReference>
<dbReference type="PANTHER" id="PTHR43124:SF3">
    <property type="entry name" value="CHLORAMPHENICOL EFFLUX PUMP RV0191"/>
    <property type="match status" value="1"/>
</dbReference>
<reference evidence="8 9" key="1">
    <citation type="submission" date="2014-09" db="EMBL/GenBank/DDBJ databases">
        <authorList>
            <person name="McGinnis J.M."/>
            <person name="Wolfgang W.J."/>
        </authorList>
    </citation>
    <scope>NUCLEOTIDE SEQUENCE [LARGE SCALE GENOMIC DNA]</scope>
    <source>
        <strain evidence="8 9">5503</strain>
    </source>
</reference>
<keyword evidence="2" id="KW-1003">Cell membrane</keyword>
<feature type="transmembrane region" description="Helical" evidence="6">
    <location>
        <begin position="74"/>
        <end position="93"/>
    </location>
</feature>
<evidence type="ECO:0000256" key="3">
    <source>
        <dbReference type="ARBA" id="ARBA00022692"/>
    </source>
</evidence>
<protein>
    <submittedName>
        <fullName evidence="8">MFS transporter</fullName>
    </submittedName>
</protein>
<feature type="transmembrane region" description="Helical" evidence="6">
    <location>
        <begin position="274"/>
        <end position="292"/>
    </location>
</feature>
<evidence type="ECO:0000256" key="6">
    <source>
        <dbReference type="SAM" id="Phobius"/>
    </source>
</evidence>
<dbReference type="Pfam" id="PF07690">
    <property type="entry name" value="MFS_1"/>
    <property type="match status" value="1"/>
</dbReference>
<sequence length="397" mass="40991">MSSFLNAGIIALTLGYTLSQFYRAFLAVLSQTLQTELGATPGDLALSSGMWFLTFALMQLPVGWALDRIGPRRTAAVVLALGGAGGAAVFALAQAPWHLHVAMGLIGIGCAPALMAAYYIIAHDYPPARFGALTGAMVGLGSAGNILGAAPLVSLIHAIGWRESLWLMAAVTLAVAAALALTVRDPVHHGGAPRGRLSALFALPTLRLMLPLILVSYASSAALRGLWASPYLRDVFGADDVTVGRATLVMGLAMVVGNLGAGAFVSAVGGVRRAVLIGHVLSVAALSVLWLAPDWGLAPAIVLLGAVGLTGTNYTLLMAHARRFLSPALVGRGMTLLNMASIGGVGMMQFASRPLSAAAEARYAPPEAYAMLFLFFLVPLVIGFAIFLLAPAEPADA</sequence>
<dbReference type="EMBL" id="JRKQ01000037">
    <property type="protein sequence ID" value="KGJ22340.1"/>
    <property type="molecule type" value="Genomic_DNA"/>
</dbReference>
<evidence type="ECO:0000313" key="8">
    <source>
        <dbReference type="EMBL" id="KGJ22340.1"/>
    </source>
</evidence>
<keyword evidence="4 6" id="KW-1133">Transmembrane helix</keyword>
<dbReference type="Proteomes" id="UP000029858">
    <property type="component" value="Unassembled WGS sequence"/>
</dbReference>
<evidence type="ECO:0000256" key="4">
    <source>
        <dbReference type="ARBA" id="ARBA00022989"/>
    </source>
</evidence>
<reference evidence="8 9" key="2">
    <citation type="submission" date="2014-10" db="EMBL/GenBank/DDBJ databases">
        <title>Paracoccus sanguinis sp. nov., isolated from clinical specimens of New York State patients.</title>
        <authorList>
            <person name="Mingle L.A."/>
            <person name="Cole J.A."/>
            <person name="Lapierre P."/>
            <person name="Musser K.A."/>
        </authorList>
    </citation>
    <scope>NUCLEOTIDE SEQUENCE [LARGE SCALE GENOMIC DNA]</scope>
    <source>
        <strain evidence="8 9">5503</strain>
    </source>
</reference>
<feature type="transmembrane region" description="Helical" evidence="6">
    <location>
        <begin position="133"/>
        <end position="159"/>
    </location>
</feature>
<dbReference type="Gene3D" id="1.20.1250.20">
    <property type="entry name" value="MFS general substrate transporter like domains"/>
    <property type="match status" value="2"/>
</dbReference>
<evidence type="ECO:0000256" key="2">
    <source>
        <dbReference type="ARBA" id="ARBA00022475"/>
    </source>
</evidence>